<dbReference type="Gramene" id="ONI35486">
    <property type="protein sequence ID" value="ONI35486"/>
    <property type="gene ID" value="PRUPE_1G538900"/>
</dbReference>
<evidence type="ECO:0000313" key="2">
    <source>
        <dbReference type="Proteomes" id="UP000006882"/>
    </source>
</evidence>
<accession>A0A251RHS7</accession>
<dbReference type="EMBL" id="CM007651">
    <property type="protein sequence ID" value="ONI35486.1"/>
    <property type="molecule type" value="Genomic_DNA"/>
</dbReference>
<protein>
    <submittedName>
        <fullName evidence="1">Uncharacterized protein</fullName>
    </submittedName>
</protein>
<gene>
    <name evidence="1" type="ORF">PRUPE_1G538900</name>
</gene>
<evidence type="ECO:0000313" key="1">
    <source>
        <dbReference type="EMBL" id="ONI35486.1"/>
    </source>
</evidence>
<dbReference type="Proteomes" id="UP000006882">
    <property type="component" value="Chromosome G1"/>
</dbReference>
<organism evidence="1 2">
    <name type="scientific">Prunus persica</name>
    <name type="common">Peach</name>
    <name type="synonym">Amygdalus persica</name>
    <dbReference type="NCBI Taxonomy" id="3760"/>
    <lineage>
        <taxon>Eukaryota</taxon>
        <taxon>Viridiplantae</taxon>
        <taxon>Streptophyta</taxon>
        <taxon>Embryophyta</taxon>
        <taxon>Tracheophyta</taxon>
        <taxon>Spermatophyta</taxon>
        <taxon>Magnoliopsida</taxon>
        <taxon>eudicotyledons</taxon>
        <taxon>Gunneridae</taxon>
        <taxon>Pentapetalae</taxon>
        <taxon>rosids</taxon>
        <taxon>fabids</taxon>
        <taxon>Rosales</taxon>
        <taxon>Rosaceae</taxon>
        <taxon>Amygdaloideae</taxon>
        <taxon>Amygdaleae</taxon>
        <taxon>Prunus</taxon>
    </lineage>
</organism>
<dbReference type="AlphaFoldDB" id="A0A251RHS7"/>
<keyword evidence="2" id="KW-1185">Reference proteome</keyword>
<name>A0A251RHS7_PRUPE</name>
<reference evidence="1 2" key="1">
    <citation type="journal article" date="2013" name="Nat. Genet.">
        <title>The high-quality draft genome of peach (Prunus persica) identifies unique patterns of genetic diversity, domestication and genome evolution.</title>
        <authorList>
            <consortium name="International Peach Genome Initiative"/>
            <person name="Verde I."/>
            <person name="Abbott A.G."/>
            <person name="Scalabrin S."/>
            <person name="Jung S."/>
            <person name="Shu S."/>
            <person name="Marroni F."/>
            <person name="Zhebentyayeva T."/>
            <person name="Dettori M.T."/>
            <person name="Grimwood J."/>
            <person name="Cattonaro F."/>
            <person name="Zuccolo A."/>
            <person name="Rossini L."/>
            <person name="Jenkins J."/>
            <person name="Vendramin E."/>
            <person name="Meisel L.A."/>
            <person name="Decroocq V."/>
            <person name="Sosinski B."/>
            <person name="Prochnik S."/>
            <person name="Mitros T."/>
            <person name="Policriti A."/>
            <person name="Cipriani G."/>
            <person name="Dondini L."/>
            <person name="Ficklin S."/>
            <person name="Goodstein D.M."/>
            <person name="Xuan P."/>
            <person name="Del Fabbro C."/>
            <person name="Aramini V."/>
            <person name="Copetti D."/>
            <person name="Gonzalez S."/>
            <person name="Horner D.S."/>
            <person name="Falchi R."/>
            <person name="Lucas S."/>
            <person name="Mica E."/>
            <person name="Maldonado J."/>
            <person name="Lazzari B."/>
            <person name="Bielenberg D."/>
            <person name="Pirona R."/>
            <person name="Miculan M."/>
            <person name="Barakat A."/>
            <person name="Testolin R."/>
            <person name="Stella A."/>
            <person name="Tartarini S."/>
            <person name="Tonutti P."/>
            <person name="Arus P."/>
            <person name="Orellana A."/>
            <person name="Wells C."/>
            <person name="Main D."/>
            <person name="Vizzotto G."/>
            <person name="Silva H."/>
            <person name="Salamini F."/>
            <person name="Schmutz J."/>
            <person name="Morgante M."/>
            <person name="Rokhsar D.S."/>
        </authorList>
    </citation>
    <scope>NUCLEOTIDE SEQUENCE [LARGE SCALE GENOMIC DNA]</scope>
    <source>
        <strain evidence="2">cv. Nemared</strain>
    </source>
</reference>
<proteinExistence type="predicted"/>
<sequence>MSFFLLRQAYALYLVSSTIEPDLLIFISSLSSSPLLLWTPPTLKFPLILASLRLHSPSFALFYCLYGFRAPNFAASGRNIRFVFELTVCLAAEKILRNYKRKRRWNWESCNYGLITCPTRLKVDIMKEGDFVSETRTWALKSAYQKLILKCGICDLPS</sequence>